<name>A0A8S5P7D0_9CAUD</name>
<dbReference type="EMBL" id="BK015355">
    <property type="protein sequence ID" value="DAE02898.1"/>
    <property type="molecule type" value="Genomic_DNA"/>
</dbReference>
<organism evidence="1">
    <name type="scientific">Siphoviridae sp. ct8Hx23</name>
    <dbReference type="NCBI Taxonomy" id="2825360"/>
    <lineage>
        <taxon>Viruses</taxon>
        <taxon>Duplodnaviria</taxon>
        <taxon>Heunggongvirae</taxon>
        <taxon>Uroviricota</taxon>
        <taxon>Caudoviricetes</taxon>
    </lineage>
</organism>
<proteinExistence type="predicted"/>
<reference evidence="1" key="1">
    <citation type="journal article" date="2021" name="Proc. Natl. Acad. Sci. U.S.A.">
        <title>A Catalog of Tens of Thousands of Viruses from Human Metagenomes Reveals Hidden Associations with Chronic Diseases.</title>
        <authorList>
            <person name="Tisza M.J."/>
            <person name="Buck C.B."/>
        </authorList>
    </citation>
    <scope>NUCLEOTIDE SEQUENCE</scope>
    <source>
        <strain evidence="1">Ct8Hx23</strain>
    </source>
</reference>
<sequence length="168" mass="18961">MRCPGNSAAHRDCCIGVSFPLVALEKFPDWKKKSARLIEAQKMLTTLQSLLEVGALTAGERRDMQAACEAAADAIDEYDAAHSQTRDQAYAAWCVMWFLGDEAFADALFYGGSWKKRPELWVKVKHLISLTSDKLYLHHQAEAEEAARIWHCHASPRKDPGLEDIWEK</sequence>
<protein>
    <submittedName>
        <fullName evidence="1">Uncharacterized protein</fullName>
    </submittedName>
</protein>
<accession>A0A8S5P7D0</accession>
<evidence type="ECO:0000313" key="1">
    <source>
        <dbReference type="EMBL" id="DAE02898.1"/>
    </source>
</evidence>